<proteinExistence type="predicted"/>
<dbReference type="AlphaFoldDB" id="G8R367"/>
<name>G8R367_OWEHD</name>
<accession>G8R367</accession>
<keyword evidence="2" id="KW-1185">Reference proteome</keyword>
<dbReference type="KEGG" id="oho:Oweho_3139"/>
<protein>
    <submittedName>
        <fullName evidence="1">Uncharacterized protein</fullName>
    </submittedName>
</protein>
<gene>
    <name evidence="1" type="ordered locus">Oweho_3139</name>
</gene>
<dbReference type="HOGENOM" id="CLU_102901_0_0_10"/>
<dbReference type="eggNOG" id="ENOG50324R0">
    <property type="taxonomic scope" value="Bacteria"/>
</dbReference>
<evidence type="ECO:0000313" key="2">
    <source>
        <dbReference type="Proteomes" id="UP000005631"/>
    </source>
</evidence>
<dbReference type="OrthoDB" id="1003648at2"/>
<dbReference type="EMBL" id="CP003156">
    <property type="protein sequence ID" value="AEV34092.1"/>
    <property type="molecule type" value="Genomic_DNA"/>
</dbReference>
<dbReference type="Proteomes" id="UP000005631">
    <property type="component" value="Chromosome"/>
</dbReference>
<organism evidence="1 2">
    <name type="scientific">Owenweeksia hongkongensis (strain DSM 17368 / CIP 108786 / JCM 12287 / NRRL B-23963 / UST20020801)</name>
    <dbReference type="NCBI Taxonomy" id="926562"/>
    <lineage>
        <taxon>Bacteria</taxon>
        <taxon>Pseudomonadati</taxon>
        <taxon>Bacteroidota</taxon>
        <taxon>Flavobacteriia</taxon>
        <taxon>Flavobacteriales</taxon>
        <taxon>Owenweeksiaceae</taxon>
        <taxon>Owenweeksia</taxon>
    </lineage>
</organism>
<evidence type="ECO:0000313" key="1">
    <source>
        <dbReference type="EMBL" id="AEV34092.1"/>
    </source>
</evidence>
<reference evidence="1 2" key="1">
    <citation type="journal article" date="2012" name="Stand. Genomic Sci.">
        <title>Genome sequence of the orange-pigmented seawater bacterium Owenweeksia hongkongensis type strain (UST20020801(T)).</title>
        <authorList>
            <person name="Riedel T."/>
            <person name="Held B."/>
            <person name="Nolan M."/>
            <person name="Lucas S."/>
            <person name="Lapidus A."/>
            <person name="Tice H."/>
            <person name="Del Rio T.G."/>
            <person name="Cheng J.F."/>
            <person name="Han C."/>
            <person name="Tapia R."/>
            <person name="Goodwin L.A."/>
            <person name="Pitluck S."/>
            <person name="Liolios K."/>
            <person name="Mavromatis K."/>
            <person name="Pagani I."/>
            <person name="Ivanova N."/>
            <person name="Mikhailova N."/>
            <person name="Pati A."/>
            <person name="Chen A."/>
            <person name="Palaniappan K."/>
            <person name="Rohde M."/>
            <person name="Tindall B.J."/>
            <person name="Detter J.C."/>
            <person name="Goker M."/>
            <person name="Woyke T."/>
            <person name="Bristow J."/>
            <person name="Eisen J.A."/>
            <person name="Markowitz V."/>
            <person name="Hugenholtz P."/>
            <person name="Klenk H.P."/>
            <person name="Kyrpides N.C."/>
        </authorList>
    </citation>
    <scope>NUCLEOTIDE SEQUENCE</scope>
    <source>
        <strain evidence="2">DSM 17368 / JCM 12287 / NRRL B-23963</strain>
    </source>
</reference>
<dbReference type="RefSeq" id="WP_014203439.1">
    <property type="nucleotide sequence ID" value="NC_016599.1"/>
</dbReference>
<sequence length="230" mass="26851">MSEPLQCNTRVMQLLTEKASIKQEVFRKSKDYFNMMKGVVESVTACVADEVTKVDDALQLEYKDNSPNECELHFSGDVLLFNMHTNVFTFDKNHRIWQSGYVREDKRRAYFAMINIYNFLADSFRYNRMNDAGLLLARVFVNREGQFFVEGKKQMSFIFNHLGQQVMDEANIKELVDTAMICSLEHDLTVPDYKDSMRVSVKQIQSLSNELQLKTAKKVDLGYYPRMTRE</sequence>
<dbReference type="STRING" id="926562.Oweho_3139"/>